<keyword evidence="2" id="KW-1185">Reference proteome</keyword>
<evidence type="ECO:0000313" key="2">
    <source>
        <dbReference type="Proteomes" id="UP000007266"/>
    </source>
</evidence>
<sequence length="98" mass="11223">MATLRKRIDNYTSCDLISGHKSGRFRHATRGHPIALWTRSRGEGYEDVSFELQDIFQKNLLDFWATRLTALSLDFTGVASRHVSVGVGVRSRLRPDFR</sequence>
<proteinExistence type="predicted"/>
<organism evidence="1 2">
    <name type="scientific">Tribolium castaneum</name>
    <name type="common">Red flour beetle</name>
    <dbReference type="NCBI Taxonomy" id="7070"/>
    <lineage>
        <taxon>Eukaryota</taxon>
        <taxon>Metazoa</taxon>
        <taxon>Ecdysozoa</taxon>
        <taxon>Arthropoda</taxon>
        <taxon>Hexapoda</taxon>
        <taxon>Insecta</taxon>
        <taxon>Pterygota</taxon>
        <taxon>Neoptera</taxon>
        <taxon>Endopterygota</taxon>
        <taxon>Coleoptera</taxon>
        <taxon>Polyphaga</taxon>
        <taxon>Cucujiformia</taxon>
        <taxon>Tenebrionidae</taxon>
        <taxon>Tenebrionidae incertae sedis</taxon>
        <taxon>Tribolium</taxon>
    </lineage>
</organism>
<dbReference type="InParanoid" id="A0A139WDX3"/>
<reference evidence="1 2" key="2">
    <citation type="journal article" date="2010" name="Nucleic Acids Res.">
        <title>BeetleBase in 2010: revisions to provide comprehensive genomic information for Tribolium castaneum.</title>
        <authorList>
            <person name="Kim H.S."/>
            <person name="Murphy T."/>
            <person name="Xia J."/>
            <person name="Caragea D."/>
            <person name="Park Y."/>
            <person name="Beeman R.W."/>
            <person name="Lorenzen M.D."/>
            <person name="Butcher S."/>
            <person name="Manak J.R."/>
            <person name="Brown S.J."/>
        </authorList>
    </citation>
    <scope>GENOME REANNOTATION</scope>
    <source>
        <strain evidence="1 2">Georgia GA2</strain>
    </source>
</reference>
<dbReference type="EMBL" id="KQ971357">
    <property type="protein sequence ID" value="KYB26112.1"/>
    <property type="molecule type" value="Genomic_DNA"/>
</dbReference>
<dbReference type="AlphaFoldDB" id="A0A139WDX3"/>
<protein>
    <submittedName>
        <fullName evidence="1">Uncharacterized protein</fullName>
    </submittedName>
</protein>
<gene>
    <name evidence="1" type="primary">AUGUSTUS-3.0.2_33975</name>
    <name evidence="1" type="ORF">TcasGA2_TC033975</name>
</gene>
<accession>A0A139WDX3</accession>
<reference evidence="1 2" key="1">
    <citation type="journal article" date="2008" name="Nature">
        <title>The genome of the model beetle and pest Tribolium castaneum.</title>
        <authorList>
            <consortium name="Tribolium Genome Sequencing Consortium"/>
            <person name="Richards S."/>
            <person name="Gibbs R.A."/>
            <person name="Weinstock G.M."/>
            <person name="Brown S.J."/>
            <person name="Denell R."/>
            <person name="Beeman R.W."/>
            <person name="Gibbs R."/>
            <person name="Beeman R.W."/>
            <person name="Brown S.J."/>
            <person name="Bucher G."/>
            <person name="Friedrich M."/>
            <person name="Grimmelikhuijzen C.J."/>
            <person name="Klingler M."/>
            <person name="Lorenzen M."/>
            <person name="Richards S."/>
            <person name="Roth S."/>
            <person name="Schroder R."/>
            <person name="Tautz D."/>
            <person name="Zdobnov E.M."/>
            <person name="Muzny D."/>
            <person name="Gibbs R.A."/>
            <person name="Weinstock G.M."/>
            <person name="Attaway T."/>
            <person name="Bell S."/>
            <person name="Buhay C.J."/>
            <person name="Chandrabose M.N."/>
            <person name="Chavez D."/>
            <person name="Clerk-Blankenburg K.P."/>
            <person name="Cree A."/>
            <person name="Dao M."/>
            <person name="Davis C."/>
            <person name="Chacko J."/>
            <person name="Dinh H."/>
            <person name="Dugan-Rocha S."/>
            <person name="Fowler G."/>
            <person name="Garner T.T."/>
            <person name="Garnes J."/>
            <person name="Gnirke A."/>
            <person name="Hawes A."/>
            <person name="Hernandez J."/>
            <person name="Hines S."/>
            <person name="Holder M."/>
            <person name="Hume J."/>
            <person name="Jhangiani S.N."/>
            <person name="Joshi V."/>
            <person name="Khan Z.M."/>
            <person name="Jackson L."/>
            <person name="Kovar C."/>
            <person name="Kowis A."/>
            <person name="Lee S."/>
            <person name="Lewis L.R."/>
            <person name="Margolis J."/>
            <person name="Morgan M."/>
            <person name="Nazareth L.V."/>
            <person name="Nguyen N."/>
            <person name="Okwuonu G."/>
            <person name="Parker D."/>
            <person name="Richards S."/>
            <person name="Ruiz S.J."/>
            <person name="Santibanez J."/>
            <person name="Savard J."/>
            <person name="Scherer S.E."/>
            <person name="Schneider B."/>
            <person name="Sodergren E."/>
            <person name="Tautz D."/>
            <person name="Vattahil S."/>
            <person name="Villasana D."/>
            <person name="White C.S."/>
            <person name="Wright R."/>
            <person name="Park Y."/>
            <person name="Beeman R.W."/>
            <person name="Lord J."/>
            <person name="Oppert B."/>
            <person name="Lorenzen M."/>
            <person name="Brown S."/>
            <person name="Wang L."/>
            <person name="Savard J."/>
            <person name="Tautz D."/>
            <person name="Richards S."/>
            <person name="Weinstock G."/>
            <person name="Gibbs R.A."/>
            <person name="Liu Y."/>
            <person name="Worley K."/>
            <person name="Weinstock G."/>
            <person name="Elsik C.G."/>
            <person name="Reese J.T."/>
            <person name="Elhaik E."/>
            <person name="Landan G."/>
            <person name="Graur D."/>
            <person name="Arensburger P."/>
            <person name="Atkinson P."/>
            <person name="Beeman R.W."/>
            <person name="Beidler J."/>
            <person name="Brown S.J."/>
            <person name="Demuth J.P."/>
            <person name="Drury D.W."/>
            <person name="Du Y.Z."/>
            <person name="Fujiwara H."/>
            <person name="Lorenzen M."/>
            <person name="Maselli V."/>
            <person name="Osanai M."/>
            <person name="Park Y."/>
            <person name="Robertson H.M."/>
            <person name="Tu Z."/>
            <person name="Wang J.J."/>
            <person name="Wang S."/>
            <person name="Richards S."/>
            <person name="Song H."/>
            <person name="Zhang L."/>
            <person name="Sodergren E."/>
            <person name="Werner D."/>
            <person name="Stanke M."/>
            <person name="Morgenstern B."/>
            <person name="Solovyev V."/>
            <person name="Kosarev P."/>
            <person name="Brown G."/>
            <person name="Chen H.C."/>
            <person name="Ermolaeva O."/>
            <person name="Hlavina W."/>
            <person name="Kapustin Y."/>
            <person name="Kiryutin B."/>
            <person name="Kitts P."/>
            <person name="Maglott D."/>
            <person name="Pruitt K."/>
            <person name="Sapojnikov V."/>
            <person name="Souvorov A."/>
            <person name="Mackey A.J."/>
            <person name="Waterhouse R.M."/>
            <person name="Wyder S."/>
            <person name="Zdobnov E.M."/>
            <person name="Zdobnov E.M."/>
            <person name="Wyder S."/>
            <person name="Kriventseva E.V."/>
            <person name="Kadowaki T."/>
            <person name="Bork P."/>
            <person name="Aranda M."/>
            <person name="Bao R."/>
            <person name="Beermann A."/>
            <person name="Berns N."/>
            <person name="Bolognesi R."/>
            <person name="Bonneton F."/>
            <person name="Bopp D."/>
            <person name="Brown S.J."/>
            <person name="Bucher G."/>
            <person name="Butts T."/>
            <person name="Chaumot A."/>
            <person name="Denell R.E."/>
            <person name="Ferrier D.E."/>
            <person name="Friedrich M."/>
            <person name="Gordon C.M."/>
            <person name="Jindra M."/>
            <person name="Klingler M."/>
            <person name="Lan Q."/>
            <person name="Lattorff H.M."/>
            <person name="Laudet V."/>
            <person name="von Levetsow C."/>
            <person name="Liu Z."/>
            <person name="Lutz R."/>
            <person name="Lynch J.A."/>
            <person name="da Fonseca R.N."/>
            <person name="Posnien N."/>
            <person name="Reuter R."/>
            <person name="Roth S."/>
            <person name="Savard J."/>
            <person name="Schinko J.B."/>
            <person name="Schmitt C."/>
            <person name="Schoppmeier M."/>
            <person name="Schroder R."/>
            <person name="Shippy T.D."/>
            <person name="Simonnet F."/>
            <person name="Marques-Souza H."/>
            <person name="Tautz D."/>
            <person name="Tomoyasu Y."/>
            <person name="Trauner J."/>
            <person name="Van der Zee M."/>
            <person name="Vervoort M."/>
            <person name="Wittkopp N."/>
            <person name="Wimmer E.A."/>
            <person name="Yang X."/>
            <person name="Jones A.K."/>
            <person name="Sattelle D.B."/>
            <person name="Ebert P.R."/>
            <person name="Nelson D."/>
            <person name="Scott J.G."/>
            <person name="Beeman R.W."/>
            <person name="Muthukrishnan S."/>
            <person name="Kramer K.J."/>
            <person name="Arakane Y."/>
            <person name="Beeman R.W."/>
            <person name="Zhu Q."/>
            <person name="Hogenkamp D."/>
            <person name="Dixit R."/>
            <person name="Oppert B."/>
            <person name="Jiang H."/>
            <person name="Zou Z."/>
            <person name="Marshall J."/>
            <person name="Elpidina E."/>
            <person name="Vinokurov K."/>
            <person name="Oppert C."/>
            <person name="Zou Z."/>
            <person name="Evans J."/>
            <person name="Lu Z."/>
            <person name="Zhao P."/>
            <person name="Sumathipala N."/>
            <person name="Altincicek B."/>
            <person name="Vilcinskas A."/>
            <person name="Williams M."/>
            <person name="Hultmark D."/>
            <person name="Hetru C."/>
            <person name="Jiang H."/>
            <person name="Grimmelikhuijzen C.J."/>
            <person name="Hauser F."/>
            <person name="Cazzamali G."/>
            <person name="Williamson M."/>
            <person name="Park Y."/>
            <person name="Li B."/>
            <person name="Tanaka Y."/>
            <person name="Predel R."/>
            <person name="Neupert S."/>
            <person name="Schachtner J."/>
            <person name="Verleyen P."/>
            <person name="Raible F."/>
            <person name="Bork P."/>
            <person name="Friedrich M."/>
            <person name="Walden K.K."/>
            <person name="Robertson H.M."/>
            <person name="Angeli S."/>
            <person name="Foret S."/>
            <person name="Bucher G."/>
            <person name="Schuetz S."/>
            <person name="Maleszka R."/>
            <person name="Wimmer E.A."/>
            <person name="Beeman R.W."/>
            <person name="Lorenzen M."/>
            <person name="Tomoyasu Y."/>
            <person name="Miller S.C."/>
            <person name="Grossmann D."/>
            <person name="Bucher G."/>
        </authorList>
    </citation>
    <scope>NUCLEOTIDE SEQUENCE [LARGE SCALE GENOMIC DNA]</scope>
    <source>
        <strain evidence="1 2">Georgia GA2</strain>
    </source>
</reference>
<dbReference type="Proteomes" id="UP000007266">
    <property type="component" value="Linkage group 8"/>
</dbReference>
<evidence type="ECO:0000313" key="1">
    <source>
        <dbReference type="EMBL" id="KYB26112.1"/>
    </source>
</evidence>
<name>A0A139WDX3_TRICA</name>